<proteinExistence type="predicted"/>
<comment type="caution">
    <text evidence="1">The sequence shown here is derived from an EMBL/GenBank/DDBJ whole genome shotgun (WGS) entry which is preliminary data.</text>
</comment>
<gene>
    <name evidence="1" type="ORF">DCHRY22_LOCUS5508</name>
</gene>
<name>A0A8J2VRV7_9NEOP</name>
<dbReference type="Proteomes" id="UP000789524">
    <property type="component" value="Unassembled WGS sequence"/>
</dbReference>
<dbReference type="EMBL" id="CAKASE010000051">
    <property type="protein sequence ID" value="CAG9564524.1"/>
    <property type="molecule type" value="Genomic_DNA"/>
</dbReference>
<evidence type="ECO:0000313" key="1">
    <source>
        <dbReference type="EMBL" id="CAG9564524.1"/>
    </source>
</evidence>
<keyword evidence="2" id="KW-1185">Reference proteome</keyword>
<accession>A0A8J2VRV7</accession>
<protein>
    <submittedName>
        <fullName evidence="1">(African queen) hypothetical protein</fullName>
    </submittedName>
</protein>
<dbReference type="AlphaFoldDB" id="A0A8J2VRV7"/>
<reference evidence="1" key="1">
    <citation type="submission" date="2021-09" db="EMBL/GenBank/DDBJ databases">
        <authorList>
            <person name="Martin H S."/>
        </authorList>
    </citation>
    <scope>NUCLEOTIDE SEQUENCE</scope>
</reference>
<evidence type="ECO:0000313" key="2">
    <source>
        <dbReference type="Proteomes" id="UP000789524"/>
    </source>
</evidence>
<organism evidence="1 2">
    <name type="scientific">Danaus chrysippus</name>
    <name type="common">African queen</name>
    <dbReference type="NCBI Taxonomy" id="151541"/>
    <lineage>
        <taxon>Eukaryota</taxon>
        <taxon>Metazoa</taxon>
        <taxon>Ecdysozoa</taxon>
        <taxon>Arthropoda</taxon>
        <taxon>Hexapoda</taxon>
        <taxon>Insecta</taxon>
        <taxon>Pterygota</taxon>
        <taxon>Neoptera</taxon>
        <taxon>Endopterygota</taxon>
        <taxon>Lepidoptera</taxon>
        <taxon>Glossata</taxon>
        <taxon>Ditrysia</taxon>
        <taxon>Papilionoidea</taxon>
        <taxon>Nymphalidae</taxon>
        <taxon>Danainae</taxon>
        <taxon>Danaini</taxon>
        <taxon>Danaina</taxon>
        <taxon>Danaus</taxon>
        <taxon>Anosia</taxon>
    </lineage>
</organism>
<sequence>MACACLYVSHLVLNIQTGLGSDEILNRLSNLFPAGEFTNERSSVRILKLGAKTSGRCETAIVINAPPWRCLGPASETFVINEQFSGRFIIST</sequence>